<gene>
    <name evidence="3" type="primary">ureF</name>
    <name evidence="4" type="ORF">LGQ03_16135</name>
</gene>
<comment type="caution">
    <text evidence="4">The sequence shown here is derived from an EMBL/GenBank/DDBJ whole genome shotgun (WGS) entry which is preliminary data.</text>
</comment>
<dbReference type="PANTHER" id="PTHR33620:SF1">
    <property type="entry name" value="UREASE ACCESSORY PROTEIN F"/>
    <property type="match status" value="1"/>
</dbReference>
<dbReference type="HAMAP" id="MF_01385">
    <property type="entry name" value="UreF"/>
    <property type="match status" value="1"/>
</dbReference>
<dbReference type="InterPro" id="IPR038277">
    <property type="entry name" value="UreF_sf"/>
</dbReference>
<keyword evidence="3" id="KW-0963">Cytoplasm</keyword>
<dbReference type="PANTHER" id="PTHR33620">
    <property type="entry name" value="UREASE ACCESSORY PROTEIN F"/>
    <property type="match status" value="1"/>
</dbReference>
<evidence type="ECO:0000313" key="4">
    <source>
        <dbReference type="EMBL" id="MCB5200767.1"/>
    </source>
</evidence>
<protein>
    <recommendedName>
        <fullName evidence="3">Urease accessory protein UreF</fullName>
    </recommendedName>
</protein>
<evidence type="ECO:0000256" key="3">
    <source>
        <dbReference type="HAMAP-Rule" id="MF_01385"/>
    </source>
</evidence>
<comment type="subunit">
    <text evidence="3">UreD, UreF and UreG form a complex that acts as a GTP-hydrolysis-dependent molecular chaperone, activating the urease apoprotein by helping to assemble the nickel containing metallocenter of UreC. The UreE protein probably delivers the nickel.</text>
</comment>
<dbReference type="EMBL" id="JAJATZ010000011">
    <property type="protein sequence ID" value="MCB5200767.1"/>
    <property type="molecule type" value="Genomic_DNA"/>
</dbReference>
<evidence type="ECO:0000313" key="5">
    <source>
        <dbReference type="Proteomes" id="UP001138961"/>
    </source>
</evidence>
<name>A0ABS8BYF1_9RHOB</name>
<dbReference type="InterPro" id="IPR002639">
    <property type="entry name" value="UreF"/>
</dbReference>
<dbReference type="RefSeq" id="WP_226749235.1">
    <property type="nucleotide sequence ID" value="NZ_JAJATZ010000011.1"/>
</dbReference>
<organism evidence="4 5">
    <name type="scientific">Loktanella gaetbuli</name>
    <dbReference type="NCBI Taxonomy" id="2881335"/>
    <lineage>
        <taxon>Bacteria</taxon>
        <taxon>Pseudomonadati</taxon>
        <taxon>Pseudomonadota</taxon>
        <taxon>Alphaproteobacteria</taxon>
        <taxon>Rhodobacterales</taxon>
        <taxon>Roseobacteraceae</taxon>
        <taxon>Loktanella</taxon>
    </lineage>
</organism>
<reference evidence="4" key="1">
    <citation type="submission" date="2021-10" db="EMBL/GenBank/DDBJ databases">
        <title>Loktanella gaetbuli sp. nov., isolated from a tidal flat.</title>
        <authorList>
            <person name="Park S."/>
            <person name="Yoon J.-H."/>
        </authorList>
    </citation>
    <scope>NUCLEOTIDE SEQUENCE</scope>
    <source>
        <strain evidence="4">TSTF-M6</strain>
    </source>
</reference>
<comment type="function">
    <text evidence="3">Required for maturation of urease via the functional incorporation of the urease nickel metallocenter.</text>
</comment>
<evidence type="ECO:0000256" key="1">
    <source>
        <dbReference type="ARBA" id="ARBA00022988"/>
    </source>
</evidence>
<dbReference type="Proteomes" id="UP001138961">
    <property type="component" value="Unassembled WGS sequence"/>
</dbReference>
<keyword evidence="1 3" id="KW-0996">Nickel insertion</keyword>
<dbReference type="PIRSF" id="PIRSF009467">
    <property type="entry name" value="Ureas_acces_UreF"/>
    <property type="match status" value="1"/>
</dbReference>
<keyword evidence="5" id="KW-1185">Reference proteome</keyword>
<proteinExistence type="inferred from homology"/>
<comment type="subcellular location">
    <subcellularLocation>
        <location evidence="3">Cytoplasm</location>
    </subcellularLocation>
</comment>
<evidence type="ECO:0000256" key="2">
    <source>
        <dbReference type="ARBA" id="ARBA00023186"/>
    </source>
</evidence>
<sequence length="211" mass="22520">MTDARLLTLMQWLSPAFPLGSFSYSHGVEAAVAAGLIHDADSLTGWLTDVLRHGTGRSDAIWLRLAAETDDLTALNAQCRAYVPARERLAEADRQGAAFCNLARQVWGIDMADVTLAPAVGHAARQIGMDIDTVVPLFLSSFAGNLVAGAQRLLPLGQTRAQAINAALHPVCIAVASNTRGATIDDIHSTALMSDIMAMTHETQTVRLFQS</sequence>
<dbReference type="Pfam" id="PF01730">
    <property type="entry name" value="UreF"/>
    <property type="match status" value="1"/>
</dbReference>
<keyword evidence="2 3" id="KW-0143">Chaperone</keyword>
<accession>A0ABS8BYF1</accession>
<comment type="similarity">
    <text evidence="3">Belongs to the UreF family.</text>
</comment>
<dbReference type="Gene3D" id="1.10.4190.10">
    <property type="entry name" value="Urease accessory protein UreF"/>
    <property type="match status" value="1"/>
</dbReference>